<dbReference type="InterPro" id="IPR007353">
    <property type="entry name" value="DUF421"/>
</dbReference>
<dbReference type="Proteomes" id="UP000480039">
    <property type="component" value="Unassembled WGS sequence"/>
</dbReference>
<gene>
    <name evidence="10" type="ORF">FC871_16515</name>
</gene>
<evidence type="ECO:0000256" key="6">
    <source>
        <dbReference type="ARBA" id="ARBA00023136"/>
    </source>
</evidence>
<proteinExistence type="inferred from homology"/>
<dbReference type="PANTHER" id="PTHR34582:SF7">
    <property type="entry name" value="UPF0702 TRANSMEMBRANE PROTEIN YDFS"/>
    <property type="match status" value="1"/>
</dbReference>
<protein>
    <submittedName>
        <fullName evidence="10">DUF421 domain-containing protein</fullName>
    </submittedName>
</protein>
<organism evidence="10 11">
    <name type="scientific">Clostridium botulinum</name>
    <dbReference type="NCBI Taxonomy" id="1491"/>
    <lineage>
        <taxon>Bacteria</taxon>
        <taxon>Bacillati</taxon>
        <taxon>Bacillota</taxon>
        <taxon>Clostridia</taxon>
        <taxon>Eubacteriales</taxon>
        <taxon>Clostridiaceae</taxon>
        <taxon>Clostridium</taxon>
    </lineage>
</organism>
<evidence type="ECO:0000256" key="2">
    <source>
        <dbReference type="ARBA" id="ARBA00006448"/>
    </source>
</evidence>
<dbReference type="Gene3D" id="3.30.240.20">
    <property type="entry name" value="bsu07140 like domains"/>
    <property type="match status" value="2"/>
</dbReference>
<comment type="similarity">
    <text evidence="2">Belongs to the UPF0702 family.</text>
</comment>
<dbReference type="InterPro" id="IPR048454">
    <property type="entry name" value="YetF_N"/>
</dbReference>
<feature type="domain" description="YetF-like N-terminal transmembrane" evidence="9">
    <location>
        <begin position="5"/>
        <end position="77"/>
    </location>
</feature>
<name>A0A846J928_CLOBO</name>
<keyword evidence="4 7" id="KW-0812">Transmembrane</keyword>
<dbReference type="PANTHER" id="PTHR34582">
    <property type="entry name" value="UPF0702 TRANSMEMBRANE PROTEIN YCAP"/>
    <property type="match status" value="1"/>
</dbReference>
<keyword evidence="5 7" id="KW-1133">Transmembrane helix</keyword>
<dbReference type="GO" id="GO:0005886">
    <property type="term" value="C:plasma membrane"/>
    <property type="evidence" value="ECO:0007669"/>
    <property type="project" value="UniProtKB-SubCell"/>
</dbReference>
<keyword evidence="3" id="KW-1003">Cell membrane</keyword>
<evidence type="ECO:0000313" key="11">
    <source>
        <dbReference type="Proteomes" id="UP000480039"/>
    </source>
</evidence>
<comment type="caution">
    <text evidence="10">The sequence shown here is derived from an EMBL/GenBank/DDBJ whole genome shotgun (WGS) entry which is preliminary data.</text>
</comment>
<dbReference type="AlphaFoldDB" id="A0A846J928"/>
<feature type="transmembrane region" description="Helical" evidence="7">
    <location>
        <begin position="59"/>
        <end position="81"/>
    </location>
</feature>
<feature type="transmembrane region" description="Helical" evidence="7">
    <location>
        <begin position="6"/>
        <end position="26"/>
    </location>
</feature>
<dbReference type="Pfam" id="PF20730">
    <property type="entry name" value="YetF_N"/>
    <property type="match status" value="1"/>
</dbReference>
<accession>A0A846J928</accession>
<evidence type="ECO:0000256" key="4">
    <source>
        <dbReference type="ARBA" id="ARBA00022692"/>
    </source>
</evidence>
<dbReference type="EMBL" id="SWQE01000010">
    <property type="protein sequence ID" value="NFJ10052.1"/>
    <property type="molecule type" value="Genomic_DNA"/>
</dbReference>
<comment type="subcellular location">
    <subcellularLocation>
        <location evidence="1">Cell membrane</location>
        <topology evidence="1">Multi-pass membrane protein</topology>
    </subcellularLocation>
</comment>
<reference evidence="10 11" key="1">
    <citation type="submission" date="2019-04" db="EMBL/GenBank/DDBJ databases">
        <title>Genome sequencing of Clostridium botulinum Groups I-IV and Clostridium butyricum.</title>
        <authorList>
            <person name="Brunt J."/>
            <person name="Van Vliet A.H.M."/>
            <person name="Stringer S.C."/>
            <person name="Carter A.T."/>
            <person name="Peck M.W."/>
        </authorList>
    </citation>
    <scope>NUCLEOTIDE SEQUENCE [LARGE SCALE GENOMIC DNA]</scope>
    <source>
        <strain evidence="10 11">Colworth BL30</strain>
    </source>
</reference>
<evidence type="ECO:0000256" key="5">
    <source>
        <dbReference type="ARBA" id="ARBA00022989"/>
    </source>
</evidence>
<evidence type="ECO:0000256" key="7">
    <source>
        <dbReference type="SAM" id="Phobius"/>
    </source>
</evidence>
<dbReference type="InterPro" id="IPR023090">
    <property type="entry name" value="UPF0702_alpha/beta_dom_sf"/>
</dbReference>
<evidence type="ECO:0000259" key="8">
    <source>
        <dbReference type="Pfam" id="PF04239"/>
    </source>
</evidence>
<dbReference type="Pfam" id="PF04239">
    <property type="entry name" value="DUF421"/>
    <property type="match status" value="1"/>
</dbReference>
<sequence length="227" mass="25917">MKEYLIIFFRAAVTYLVLVVLTRLMGRKQISQLTYFDYVVGITIGSIAAVASIDPKINMSQGIFSIIVWGSLTILISEITLKNIKLRLWIDSEPLLIIENGKVIYKNMKKARYNMGDLLMQLRDKNIFYITDVEIAILEPNGTLSVLKKADQTELTAKDMKIQKPKTGMMVDLILNGKILYSHLSQINKNEDWVISQLKARNIHNIKDVVFAGIQADEQIYIVTKDY</sequence>
<feature type="transmembrane region" description="Helical" evidence="7">
    <location>
        <begin position="33"/>
        <end position="53"/>
    </location>
</feature>
<feature type="domain" description="YetF C-terminal" evidence="8">
    <location>
        <begin position="82"/>
        <end position="214"/>
    </location>
</feature>
<evidence type="ECO:0000256" key="1">
    <source>
        <dbReference type="ARBA" id="ARBA00004651"/>
    </source>
</evidence>
<evidence type="ECO:0000313" key="10">
    <source>
        <dbReference type="EMBL" id="NFJ10052.1"/>
    </source>
</evidence>
<evidence type="ECO:0000256" key="3">
    <source>
        <dbReference type="ARBA" id="ARBA00022475"/>
    </source>
</evidence>
<keyword evidence="6 7" id="KW-0472">Membrane</keyword>
<evidence type="ECO:0000259" key="9">
    <source>
        <dbReference type="Pfam" id="PF20730"/>
    </source>
</evidence>